<sequence length="149" mass="14977">MNTVFKSLTIAALMGTVSAPAFADAHMSASMSCAEFKALSSEDMMTVATMAIAEVSSGADGQSLEGEAMAVEATGGTTTEAEATDSTAEVGSISDGEPKAVEATGGNEAASNMDSEPMTEEDLEAFITVCDQNLDAMVSEAAAGLDGTK</sequence>
<feature type="signal peptide" evidence="2">
    <location>
        <begin position="1"/>
        <end position="23"/>
    </location>
</feature>
<feature type="compositionally biased region" description="Low complexity" evidence="1">
    <location>
        <begin position="73"/>
        <end position="89"/>
    </location>
</feature>
<proteinExistence type="predicted"/>
<keyword evidence="2" id="KW-0732">Signal</keyword>
<accession>A0A1I1Y3B4</accession>
<evidence type="ECO:0000313" key="3">
    <source>
        <dbReference type="EMBL" id="SFE12290.1"/>
    </source>
</evidence>
<evidence type="ECO:0000256" key="2">
    <source>
        <dbReference type="SAM" id="SignalP"/>
    </source>
</evidence>
<feature type="region of interest" description="Disordered" evidence="1">
    <location>
        <begin position="73"/>
        <end position="118"/>
    </location>
</feature>
<reference evidence="3 4" key="1">
    <citation type="submission" date="2016-10" db="EMBL/GenBank/DDBJ databases">
        <authorList>
            <person name="de Groot N.N."/>
        </authorList>
    </citation>
    <scope>NUCLEOTIDE SEQUENCE [LARGE SCALE GENOMIC DNA]</scope>
    <source>
        <strain evidence="3 4">DSM 11443</strain>
    </source>
</reference>
<keyword evidence="4" id="KW-1185">Reference proteome</keyword>
<dbReference type="EMBL" id="FOMW01000005">
    <property type="protein sequence ID" value="SFE12290.1"/>
    <property type="molecule type" value="Genomic_DNA"/>
</dbReference>
<evidence type="ECO:0000313" key="4">
    <source>
        <dbReference type="Proteomes" id="UP000198977"/>
    </source>
</evidence>
<name>A0A1I1Y3B4_9RHOB</name>
<dbReference type="Proteomes" id="UP000198977">
    <property type="component" value="Unassembled WGS sequence"/>
</dbReference>
<dbReference type="AlphaFoldDB" id="A0A1I1Y3B4"/>
<organism evidence="3 4">
    <name type="scientific">Sulfitobacter brevis</name>
    <dbReference type="NCBI Taxonomy" id="74348"/>
    <lineage>
        <taxon>Bacteria</taxon>
        <taxon>Pseudomonadati</taxon>
        <taxon>Pseudomonadota</taxon>
        <taxon>Alphaproteobacteria</taxon>
        <taxon>Rhodobacterales</taxon>
        <taxon>Roseobacteraceae</taxon>
        <taxon>Sulfitobacter</taxon>
    </lineage>
</organism>
<evidence type="ECO:0000256" key="1">
    <source>
        <dbReference type="SAM" id="MobiDB-lite"/>
    </source>
</evidence>
<dbReference type="RefSeq" id="WP_245766301.1">
    <property type="nucleotide sequence ID" value="NZ_FOMW01000005.1"/>
</dbReference>
<protein>
    <recommendedName>
        <fullName evidence="5">HdeA/HdeB family protein</fullName>
    </recommendedName>
</protein>
<gene>
    <name evidence="3" type="ORF">SAMN04488523_10569</name>
</gene>
<evidence type="ECO:0008006" key="5">
    <source>
        <dbReference type="Google" id="ProtNLM"/>
    </source>
</evidence>
<feature type="chain" id="PRO_5011543471" description="HdeA/HdeB family protein" evidence="2">
    <location>
        <begin position="24"/>
        <end position="149"/>
    </location>
</feature>